<dbReference type="PANTHER" id="PTHR38934:SF6">
    <property type="entry name" value="CHROMOSOME UNDETERMINED SCAFFOLD_176, WHOLE GENOME SHOTGUN SEQUENCE"/>
    <property type="match status" value="1"/>
</dbReference>
<dbReference type="InterPro" id="IPR006212">
    <property type="entry name" value="Furin_repeat"/>
</dbReference>
<evidence type="ECO:0000313" key="2">
    <source>
        <dbReference type="Proteomes" id="UP000692954"/>
    </source>
</evidence>
<dbReference type="SMART" id="SM00261">
    <property type="entry name" value="FU"/>
    <property type="match status" value="1"/>
</dbReference>
<keyword evidence="2" id="KW-1185">Reference proteome</keyword>
<dbReference type="Proteomes" id="UP000692954">
    <property type="component" value="Unassembled WGS sequence"/>
</dbReference>
<dbReference type="OrthoDB" id="320288at2759"/>
<dbReference type="EMBL" id="CAJJDN010000076">
    <property type="protein sequence ID" value="CAD8101519.1"/>
    <property type="molecule type" value="Genomic_DNA"/>
</dbReference>
<dbReference type="PANTHER" id="PTHR38934">
    <property type="entry name" value="HYPHALLY REGULATED CELL WALL PROTEIN 1"/>
    <property type="match status" value="1"/>
</dbReference>
<accession>A0A8S1PF12</accession>
<comment type="caution">
    <text evidence="1">The sequence shown here is derived from an EMBL/GenBank/DDBJ whole genome shotgun (WGS) entry which is preliminary data.</text>
</comment>
<gene>
    <name evidence="1" type="ORF">PSON_ATCC_30995.1.T0760033</name>
</gene>
<evidence type="ECO:0000313" key="1">
    <source>
        <dbReference type="EMBL" id="CAD8101519.1"/>
    </source>
</evidence>
<protein>
    <submittedName>
        <fullName evidence="1">Uncharacterized protein</fullName>
    </submittedName>
</protein>
<reference evidence="1" key="1">
    <citation type="submission" date="2021-01" db="EMBL/GenBank/DDBJ databases">
        <authorList>
            <consortium name="Genoscope - CEA"/>
            <person name="William W."/>
        </authorList>
    </citation>
    <scope>NUCLEOTIDE SEQUENCE</scope>
</reference>
<organism evidence="1 2">
    <name type="scientific">Paramecium sonneborni</name>
    <dbReference type="NCBI Taxonomy" id="65129"/>
    <lineage>
        <taxon>Eukaryota</taxon>
        <taxon>Sar</taxon>
        <taxon>Alveolata</taxon>
        <taxon>Ciliophora</taxon>
        <taxon>Intramacronucleata</taxon>
        <taxon>Oligohymenophorea</taxon>
        <taxon>Peniculida</taxon>
        <taxon>Parameciidae</taxon>
        <taxon>Paramecium</taxon>
    </lineage>
</organism>
<dbReference type="CDD" id="cd00064">
    <property type="entry name" value="FU"/>
    <property type="match status" value="1"/>
</dbReference>
<dbReference type="AlphaFoldDB" id="A0A8S1PF12"/>
<sequence>MAQAQFITCTTPSTSYITLNSTKPSAQYYFNTKFEDGSFINFDLFFQGTWSNQSVIFTIGDTFQYTYSYTSPATQIITKGFCDNLIGDVKSINFTLTNTVQDKFQFTSTGSGDTQVSIKNIIISRHILSCYPSCSQCTGSNFNQCLKCYHGSVINNICPPCPQNQYYTKYLGCQQTCDIVSPIQFNGFCQSYPSKYFSIYKFQVSIIASVQFSSSNPLDPENLKWSLIYDSLNIDTSPQPFQNFYGIFKFNSGIQIHILDPFTKILLEFKHIN</sequence>
<name>A0A8S1PF12_9CILI</name>
<proteinExistence type="predicted"/>